<comment type="subcellular location">
    <subcellularLocation>
        <location evidence="1">Membrane</location>
        <topology evidence="1">Multi-pass membrane protein</topology>
    </subcellularLocation>
</comment>
<organism evidence="7 8">
    <name type="scientific">Sander lucioperca</name>
    <name type="common">Pike-perch</name>
    <name type="synonym">Perca lucioperca</name>
    <dbReference type="NCBI Taxonomy" id="283035"/>
    <lineage>
        <taxon>Eukaryota</taxon>
        <taxon>Metazoa</taxon>
        <taxon>Chordata</taxon>
        <taxon>Craniata</taxon>
        <taxon>Vertebrata</taxon>
        <taxon>Euteleostomi</taxon>
        <taxon>Actinopterygii</taxon>
        <taxon>Neopterygii</taxon>
        <taxon>Teleostei</taxon>
        <taxon>Neoteleostei</taxon>
        <taxon>Acanthomorphata</taxon>
        <taxon>Eupercaria</taxon>
        <taxon>Perciformes</taxon>
        <taxon>Percoidei</taxon>
        <taxon>Percidae</taxon>
        <taxon>Luciopercinae</taxon>
        <taxon>Sander</taxon>
    </lineage>
</organism>
<keyword evidence="5" id="KW-0472">Membrane</keyword>
<accession>A0A8D0D1I7</accession>
<dbReference type="PANTHER" id="PTHR11266">
    <property type="entry name" value="PEROXISOMAL MEMBRANE PROTEIN 2, PXMP2 MPV17"/>
    <property type="match status" value="1"/>
</dbReference>
<evidence type="ECO:0000256" key="1">
    <source>
        <dbReference type="ARBA" id="ARBA00004141"/>
    </source>
</evidence>
<keyword evidence="4" id="KW-1133">Transmembrane helix</keyword>
<dbReference type="PANTHER" id="PTHR11266:SF8">
    <property type="entry name" value="MPV17-LIKE PROTEIN 2"/>
    <property type="match status" value="1"/>
</dbReference>
<reference evidence="7" key="1">
    <citation type="submission" date="2025-08" db="UniProtKB">
        <authorList>
            <consortium name="Ensembl"/>
        </authorList>
    </citation>
    <scope>IDENTIFICATION</scope>
</reference>
<dbReference type="GO" id="GO:0005739">
    <property type="term" value="C:mitochondrion"/>
    <property type="evidence" value="ECO:0007669"/>
    <property type="project" value="TreeGrafter"/>
</dbReference>
<dbReference type="GeneTree" id="ENSGT00940000160620"/>
<reference evidence="7" key="2">
    <citation type="submission" date="2025-09" db="UniProtKB">
        <authorList>
            <consortium name="Ensembl"/>
        </authorList>
    </citation>
    <scope>IDENTIFICATION</scope>
</reference>
<evidence type="ECO:0000313" key="7">
    <source>
        <dbReference type="Ensembl" id="ENSSLUP00000031520.1"/>
    </source>
</evidence>
<dbReference type="GO" id="GO:0016020">
    <property type="term" value="C:membrane"/>
    <property type="evidence" value="ECO:0007669"/>
    <property type="project" value="UniProtKB-SubCell"/>
</dbReference>
<evidence type="ECO:0000256" key="4">
    <source>
        <dbReference type="ARBA" id="ARBA00022989"/>
    </source>
</evidence>
<evidence type="ECO:0000256" key="5">
    <source>
        <dbReference type="ARBA" id="ARBA00023136"/>
    </source>
</evidence>
<name>A0A8D0D1I7_SANLU</name>
<dbReference type="AlphaFoldDB" id="A0A8D0D1I7"/>
<evidence type="ECO:0000256" key="6">
    <source>
        <dbReference type="RuleBase" id="RU363053"/>
    </source>
</evidence>
<proteinExistence type="inferred from homology"/>
<dbReference type="Proteomes" id="UP000694568">
    <property type="component" value="Unplaced"/>
</dbReference>
<keyword evidence="3" id="KW-0812">Transmembrane</keyword>
<keyword evidence="8" id="KW-1185">Reference proteome</keyword>
<comment type="similarity">
    <text evidence="2 6">Belongs to the peroxisomal membrane protein PXMP2/4 family.</text>
</comment>
<dbReference type="InterPro" id="IPR007248">
    <property type="entry name" value="Mpv17_PMP22"/>
</dbReference>
<evidence type="ECO:0000313" key="8">
    <source>
        <dbReference type="Proteomes" id="UP000694568"/>
    </source>
</evidence>
<dbReference type="Pfam" id="PF04117">
    <property type="entry name" value="Mpv17_PMP22"/>
    <property type="match status" value="1"/>
</dbReference>
<dbReference type="Ensembl" id="ENSSLUT00000032528.1">
    <property type="protein sequence ID" value="ENSSLUP00000031520.1"/>
    <property type="gene ID" value="ENSSLUG00000014091.1"/>
</dbReference>
<evidence type="ECO:0000256" key="3">
    <source>
        <dbReference type="ARBA" id="ARBA00022692"/>
    </source>
</evidence>
<protein>
    <submittedName>
        <fullName evidence="7">MPV17 mitochondrial inner membrane protein like 2</fullName>
    </submittedName>
</protein>
<sequence length="188" mass="22336">MLPRMGKQFLVRIRFNWRPLFQGRALLFTNTMSGGVLLALADILEQSRQNFRKSHRVQDWRRTGNMFMVGCSLGPLMHCWYTWLDKVLVGKALKTVGKKVLVDQLVSTPILSLWYFSGMTVMEERTLTEGLKEFKDKFWEMYRADWCVWPPAQMINFYFISPKFRIIFMNFVDLVWCTYISNLKHRVS</sequence>
<dbReference type="GO" id="GO:0061668">
    <property type="term" value="P:mitochondrial ribosome assembly"/>
    <property type="evidence" value="ECO:0007669"/>
    <property type="project" value="TreeGrafter"/>
</dbReference>
<evidence type="ECO:0000256" key="2">
    <source>
        <dbReference type="ARBA" id="ARBA00006824"/>
    </source>
</evidence>